<dbReference type="SUPFAM" id="SSF55785">
    <property type="entry name" value="PYP-like sensor domain (PAS domain)"/>
    <property type="match status" value="1"/>
</dbReference>
<evidence type="ECO:0000313" key="3">
    <source>
        <dbReference type="Proteomes" id="UP000575898"/>
    </source>
</evidence>
<dbReference type="Pfam" id="PF13426">
    <property type="entry name" value="PAS_9"/>
    <property type="match status" value="1"/>
</dbReference>
<dbReference type="EMBL" id="JACHHY010000003">
    <property type="protein sequence ID" value="MBB5017297.1"/>
    <property type="molecule type" value="Genomic_DNA"/>
</dbReference>
<dbReference type="InterPro" id="IPR000014">
    <property type="entry name" value="PAS"/>
</dbReference>
<evidence type="ECO:0000313" key="2">
    <source>
        <dbReference type="EMBL" id="MBB5017297.1"/>
    </source>
</evidence>
<name>A0A840MKC7_9PROT</name>
<dbReference type="GO" id="GO:0000155">
    <property type="term" value="F:phosphorelay sensor kinase activity"/>
    <property type="evidence" value="ECO:0007669"/>
    <property type="project" value="InterPro"/>
</dbReference>
<dbReference type="Gene3D" id="3.30.450.20">
    <property type="entry name" value="PAS domain"/>
    <property type="match status" value="1"/>
</dbReference>
<evidence type="ECO:0000259" key="1">
    <source>
        <dbReference type="PROSITE" id="PS50112"/>
    </source>
</evidence>
<feature type="domain" description="PAS" evidence="1">
    <location>
        <begin position="26"/>
        <end position="71"/>
    </location>
</feature>
<keyword evidence="3" id="KW-1185">Reference proteome</keyword>
<sequence>MLAYDTSPQPTPPFQQALAMMIVSGMLDHVDLMVLAADVTGQLLFINQQAEDVLGVSRAELAALNYTLLMPAWSHFLLMKTAIPTANADKVWRGELALLTSSGQEVPVRLQVLAHRQASDSPIIHLLFAHSVAGERRKEQALTRAKQVAEMSSEVRGQFLHNIANQVRKPMLELRRNLTTLLQISTLDKEQSELLQRSLGQVATVLRFVDDVVNYVRNDEV</sequence>
<dbReference type="RefSeq" id="WP_184034903.1">
    <property type="nucleotide sequence ID" value="NZ_JACHHY010000003.1"/>
</dbReference>
<dbReference type="Proteomes" id="UP000575898">
    <property type="component" value="Unassembled WGS sequence"/>
</dbReference>
<dbReference type="InterPro" id="IPR035965">
    <property type="entry name" value="PAS-like_dom_sf"/>
</dbReference>
<reference evidence="2 3" key="1">
    <citation type="submission" date="2020-08" db="EMBL/GenBank/DDBJ databases">
        <title>Genomic Encyclopedia of Type Strains, Phase IV (KMG-IV): sequencing the most valuable type-strain genomes for metagenomic binning, comparative biology and taxonomic classification.</title>
        <authorList>
            <person name="Goeker M."/>
        </authorList>
    </citation>
    <scope>NUCLEOTIDE SEQUENCE [LARGE SCALE GENOMIC DNA]</scope>
    <source>
        <strain evidence="2 3">DSM 27165</strain>
    </source>
</reference>
<dbReference type="CDD" id="cd00130">
    <property type="entry name" value="PAS"/>
    <property type="match status" value="1"/>
</dbReference>
<proteinExistence type="predicted"/>
<dbReference type="PROSITE" id="PS50112">
    <property type="entry name" value="PAS"/>
    <property type="match status" value="1"/>
</dbReference>
<protein>
    <submittedName>
        <fullName evidence="2">PAS domain S-box-containing protein</fullName>
    </submittedName>
</protein>
<dbReference type="InterPro" id="IPR036097">
    <property type="entry name" value="HisK_dim/P_sf"/>
</dbReference>
<comment type="caution">
    <text evidence="2">The sequence shown here is derived from an EMBL/GenBank/DDBJ whole genome shotgun (WGS) entry which is preliminary data.</text>
</comment>
<accession>A0A840MKC7</accession>
<dbReference type="SUPFAM" id="SSF47384">
    <property type="entry name" value="Homodimeric domain of signal transducing histidine kinase"/>
    <property type="match status" value="1"/>
</dbReference>
<dbReference type="Gene3D" id="1.10.287.130">
    <property type="match status" value="1"/>
</dbReference>
<organism evidence="2 3">
    <name type="scientific">Chitinivorax tropicus</name>
    <dbReference type="NCBI Taxonomy" id="714531"/>
    <lineage>
        <taxon>Bacteria</taxon>
        <taxon>Pseudomonadati</taxon>
        <taxon>Pseudomonadota</taxon>
        <taxon>Betaproteobacteria</taxon>
        <taxon>Chitinivorax</taxon>
    </lineage>
</organism>
<gene>
    <name evidence="2" type="ORF">HNQ59_000561</name>
</gene>
<dbReference type="NCBIfam" id="TIGR00229">
    <property type="entry name" value="sensory_box"/>
    <property type="match status" value="1"/>
</dbReference>
<dbReference type="AlphaFoldDB" id="A0A840MKC7"/>